<evidence type="ECO:0000256" key="2">
    <source>
        <dbReference type="ARBA" id="ARBA00022801"/>
    </source>
</evidence>
<feature type="region of interest" description="Disordered" evidence="5">
    <location>
        <begin position="63"/>
        <end position="82"/>
    </location>
</feature>
<dbReference type="InterPro" id="IPR023476">
    <property type="entry name" value="Pep_tRNA_hydro_II_dom_sf"/>
</dbReference>
<gene>
    <name evidence="7" type="ORF">KP79_PYT23656</name>
</gene>
<feature type="domain" description="UBA" evidence="6">
    <location>
        <begin position="20"/>
        <end position="67"/>
    </location>
</feature>
<sequence>MDASVKSSESGDSSSAFKPDESLVQVLVQSLAFSRNATIKGLYYTGNYNADLAAAWIMDNQEKPDLDSPLQEDAADSDDSEEDYFPEGVDFYKMVFVVNSELNMGVGKIAAQAAHAALGLHRILLENPQKFGQMLMSWEQFGETKIVVKGDNSTQLMDLTSKAEGLELPNYLVHDAGKTQIAAGSVTVLGIMGKIDVVDNVTGSLKLL</sequence>
<dbReference type="InterPro" id="IPR002833">
    <property type="entry name" value="PTH2"/>
</dbReference>
<comment type="catalytic activity">
    <reaction evidence="4">
        <text>an N-acyl-L-alpha-aminoacyl-tRNA + H2O = an N-acyl-L-amino acid + a tRNA + H(+)</text>
        <dbReference type="Rhea" id="RHEA:54448"/>
        <dbReference type="Rhea" id="RHEA-COMP:10123"/>
        <dbReference type="Rhea" id="RHEA-COMP:13883"/>
        <dbReference type="ChEBI" id="CHEBI:15377"/>
        <dbReference type="ChEBI" id="CHEBI:15378"/>
        <dbReference type="ChEBI" id="CHEBI:59874"/>
        <dbReference type="ChEBI" id="CHEBI:78442"/>
        <dbReference type="ChEBI" id="CHEBI:138191"/>
        <dbReference type="EC" id="3.1.1.29"/>
    </reaction>
</comment>
<dbReference type="STRING" id="6573.A0A210PQW2"/>
<keyword evidence="2 7" id="KW-0378">Hydrolase</keyword>
<dbReference type="Gene3D" id="1.10.8.10">
    <property type="entry name" value="DNA helicase RuvA subunit, C-terminal domain"/>
    <property type="match status" value="1"/>
</dbReference>
<dbReference type="NCBIfam" id="TIGR00283">
    <property type="entry name" value="arch_pth2"/>
    <property type="match status" value="1"/>
</dbReference>
<dbReference type="InterPro" id="IPR009060">
    <property type="entry name" value="UBA-like_sf"/>
</dbReference>
<protein>
    <recommendedName>
        <fullName evidence="1">peptidyl-tRNA hydrolase</fullName>
        <ecNumber evidence="1">3.1.1.29</ecNumber>
    </recommendedName>
</protein>
<name>A0A210PQW2_MIZYE</name>
<dbReference type="SUPFAM" id="SSF102462">
    <property type="entry name" value="Peptidyl-tRNA hydrolase II"/>
    <property type="match status" value="1"/>
</dbReference>
<dbReference type="GO" id="GO:0005829">
    <property type="term" value="C:cytosol"/>
    <property type="evidence" value="ECO:0007669"/>
    <property type="project" value="TreeGrafter"/>
</dbReference>
<dbReference type="AlphaFoldDB" id="A0A210PQW2"/>
<evidence type="ECO:0000313" key="8">
    <source>
        <dbReference type="Proteomes" id="UP000242188"/>
    </source>
</evidence>
<evidence type="ECO:0000259" key="6">
    <source>
        <dbReference type="Pfam" id="PF22562"/>
    </source>
</evidence>
<dbReference type="PANTHER" id="PTHR12649:SF29">
    <property type="entry name" value="AMINOACYL-TRNA HYDROLASE"/>
    <property type="match status" value="1"/>
</dbReference>
<keyword evidence="8" id="KW-1185">Reference proteome</keyword>
<dbReference type="GO" id="GO:0004045">
    <property type="term" value="F:peptidyl-tRNA hydrolase activity"/>
    <property type="evidence" value="ECO:0007669"/>
    <property type="project" value="UniProtKB-EC"/>
</dbReference>
<evidence type="ECO:0000256" key="5">
    <source>
        <dbReference type="SAM" id="MobiDB-lite"/>
    </source>
</evidence>
<comment type="caution">
    <text evidence="7">The sequence shown here is derived from an EMBL/GenBank/DDBJ whole genome shotgun (WGS) entry which is preliminary data.</text>
</comment>
<organism evidence="7 8">
    <name type="scientific">Mizuhopecten yessoensis</name>
    <name type="common">Japanese scallop</name>
    <name type="synonym">Patinopecten yessoensis</name>
    <dbReference type="NCBI Taxonomy" id="6573"/>
    <lineage>
        <taxon>Eukaryota</taxon>
        <taxon>Metazoa</taxon>
        <taxon>Spiralia</taxon>
        <taxon>Lophotrochozoa</taxon>
        <taxon>Mollusca</taxon>
        <taxon>Bivalvia</taxon>
        <taxon>Autobranchia</taxon>
        <taxon>Pteriomorphia</taxon>
        <taxon>Pectinida</taxon>
        <taxon>Pectinoidea</taxon>
        <taxon>Pectinidae</taxon>
        <taxon>Mizuhopecten</taxon>
    </lineage>
</organism>
<dbReference type="Pfam" id="PF22562">
    <property type="entry name" value="UBA_7"/>
    <property type="match status" value="1"/>
</dbReference>
<comment type="similarity">
    <text evidence="3">Belongs to the PTH2 family.</text>
</comment>
<dbReference type="Proteomes" id="UP000242188">
    <property type="component" value="Unassembled WGS sequence"/>
</dbReference>
<dbReference type="PANTHER" id="PTHR12649">
    <property type="entry name" value="PEPTIDYL-TRNA HYDROLASE 2"/>
    <property type="match status" value="1"/>
</dbReference>
<evidence type="ECO:0000256" key="1">
    <source>
        <dbReference type="ARBA" id="ARBA00013260"/>
    </source>
</evidence>
<dbReference type="InterPro" id="IPR015940">
    <property type="entry name" value="UBA"/>
</dbReference>
<dbReference type="SUPFAM" id="SSF46934">
    <property type="entry name" value="UBA-like"/>
    <property type="match status" value="1"/>
</dbReference>
<evidence type="ECO:0000256" key="4">
    <source>
        <dbReference type="ARBA" id="ARBA00048707"/>
    </source>
</evidence>
<dbReference type="FunFam" id="3.40.1490.10:FF:000002">
    <property type="entry name" value="Peptidyl-tRNA hydrolase 2, mitochondrial"/>
    <property type="match status" value="1"/>
</dbReference>
<dbReference type="Gene3D" id="3.40.1490.10">
    <property type="entry name" value="Bit1"/>
    <property type="match status" value="1"/>
</dbReference>
<accession>A0A210PQW2</accession>
<dbReference type="Pfam" id="PF01981">
    <property type="entry name" value="PTH2"/>
    <property type="match status" value="1"/>
</dbReference>
<feature type="compositionally biased region" description="Acidic residues" evidence="5">
    <location>
        <begin position="73"/>
        <end position="82"/>
    </location>
</feature>
<dbReference type="EMBL" id="NEDP02005553">
    <property type="protein sequence ID" value="OWF38875.1"/>
    <property type="molecule type" value="Genomic_DNA"/>
</dbReference>
<evidence type="ECO:0000256" key="3">
    <source>
        <dbReference type="ARBA" id="ARBA00038050"/>
    </source>
</evidence>
<reference evidence="7 8" key="1">
    <citation type="journal article" date="2017" name="Nat. Ecol. Evol.">
        <title>Scallop genome provides insights into evolution of bilaterian karyotype and development.</title>
        <authorList>
            <person name="Wang S."/>
            <person name="Zhang J."/>
            <person name="Jiao W."/>
            <person name="Li J."/>
            <person name="Xun X."/>
            <person name="Sun Y."/>
            <person name="Guo X."/>
            <person name="Huan P."/>
            <person name="Dong B."/>
            <person name="Zhang L."/>
            <person name="Hu X."/>
            <person name="Sun X."/>
            <person name="Wang J."/>
            <person name="Zhao C."/>
            <person name="Wang Y."/>
            <person name="Wang D."/>
            <person name="Huang X."/>
            <person name="Wang R."/>
            <person name="Lv J."/>
            <person name="Li Y."/>
            <person name="Zhang Z."/>
            <person name="Liu B."/>
            <person name="Lu W."/>
            <person name="Hui Y."/>
            <person name="Liang J."/>
            <person name="Zhou Z."/>
            <person name="Hou R."/>
            <person name="Li X."/>
            <person name="Liu Y."/>
            <person name="Li H."/>
            <person name="Ning X."/>
            <person name="Lin Y."/>
            <person name="Zhao L."/>
            <person name="Xing Q."/>
            <person name="Dou J."/>
            <person name="Li Y."/>
            <person name="Mao J."/>
            <person name="Guo H."/>
            <person name="Dou H."/>
            <person name="Li T."/>
            <person name="Mu C."/>
            <person name="Jiang W."/>
            <person name="Fu Q."/>
            <person name="Fu X."/>
            <person name="Miao Y."/>
            <person name="Liu J."/>
            <person name="Yu Q."/>
            <person name="Li R."/>
            <person name="Liao H."/>
            <person name="Li X."/>
            <person name="Kong Y."/>
            <person name="Jiang Z."/>
            <person name="Chourrout D."/>
            <person name="Li R."/>
            <person name="Bao Z."/>
        </authorList>
    </citation>
    <scope>NUCLEOTIDE SEQUENCE [LARGE SCALE GENOMIC DNA]</scope>
    <source>
        <strain evidence="7 8">PY_sf001</strain>
    </source>
</reference>
<dbReference type="OrthoDB" id="1733656at2759"/>
<dbReference type="EC" id="3.1.1.29" evidence="1"/>
<proteinExistence type="inferred from homology"/>
<evidence type="ECO:0000313" key="7">
    <source>
        <dbReference type="EMBL" id="OWF38875.1"/>
    </source>
</evidence>